<dbReference type="Proteomes" id="UP000321393">
    <property type="component" value="Unassembled WGS sequence"/>
</dbReference>
<proteinExistence type="predicted"/>
<comment type="caution">
    <text evidence="4">The sequence shown here is derived from an EMBL/GenBank/DDBJ whole genome shotgun (WGS) entry which is preliminary data.</text>
</comment>
<protein>
    <submittedName>
        <fullName evidence="4">CACTA en-spm transposon protein</fullName>
    </submittedName>
</protein>
<reference evidence="5 6" key="1">
    <citation type="submission" date="2019-08" db="EMBL/GenBank/DDBJ databases">
        <title>Draft genome sequences of two oriental melons (Cucumis melo L. var makuwa).</title>
        <authorList>
            <person name="Kwon S.-Y."/>
        </authorList>
    </citation>
    <scope>NUCLEOTIDE SEQUENCE [LARGE SCALE GENOMIC DNA]</scope>
    <source>
        <strain evidence="6">cv. Chang Bougi</strain>
        <strain evidence="5">cv. SW 3</strain>
        <tissue evidence="4">Leaf</tissue>
    </source>
</reference>
<dbReference type="EMBL" id="SSTD01013924">
    <property type="protein sequence ID" value="TYK05253.1"/>
    <property type="molecule type" value="Genomic_DNA"/>
</dbReference>
<name>A0A5D3BZV0_CUCMM</name>
<evidence type="ECO:0000256" key="2">
    <source>
        <dbReference type="SAM" id="MobiDB-lite"/>
    </source>
</evidence>
<dbReference type="Proteomes" id="UP000321947">
    <property type="component" value="Unassembled WGS sequence"/>
</dbReference>
<dbReference type="EMBL" id="SSTE01007677">
    <property type="protein sequence ID" value="KAA0056245.1"/>
    <property type="molecule type" value="Genomic_DNA"/>
</dbReference>
<gene>
    <name evidence="4" type="ORF">E5676_scaffold108G00670</name>
    <name evidence="3" type="ORF">E6C27_scaffold226G00090</name>
</gene>
<keyword evidence="1" id="KW-0175">Coiled coil</keyword>
<evidence type="ECO:0000313" key="3">
    <source>
        <dbReference type="EMBL" id="KAA0056245.1"/>
    </source>
</evidence>
<feature type="region of interest" description="Disordered" evidence="2">
    <location>
        <begin position="1"/>
        <end position="23"/>
    </location>
</feature>
<feature type="coiled-coil region" evidence="1">
    <location>
        <begin position="44"/>
        <end position="71"/>
    </location>
</feature>
<dbReference type="AlphaFoldDB" id="A0A5D3BZV0"/>
<evidence type="ECO:0000313" key="4">
    <source>
        <dbReference type="EMBL" id="TYK05253.1"/>
    </source>
</evidence>
<organism evidence="4 6">
    <name type="scientific">Cucumis melo var. makuwa</name>
    <name type="common">Oriental melon</name>
    <dbReference type="NCBI Taxonomy" id="1194695"/>
    <lineage>
        <taxon>Eukaryota</taxon>
        <taxon>Viridiplantae</taxon>
        <taxon>Streptophyta</taxon>
        <taxon>Embryophyta</taxon>
        <taxon>Tracheophyta</taxon>
        <taxon>Spermatophyta</taxon>
        <taxon>Magnoliopsida</taxon>
        <taxon>eudicotyledons</taxon>
        <taxon>Gunneridae</taxon>
        <taxon>Pentapetalae</taxon>
        <taxon>rosids</taxon>
        <taxon>fabids</taxon>
        <taxon>Cucurbitales</taxon>
        <taxon>Cucurbitaceae</taxon>
        <taxon>Benincaseae</taxon>
        <taxon>Cucumis</taxon>
    </lineage>
</organism>
<evidence type="ECO:0000313" key="6">
    <source>
        <dbReference type="Proteomes" id="UP000321947"/>
    </source>
</evidence>
<evidence type="ECO:0000313" key="5">
    <source>
        <dbReference type="Proteomes" id="UP000321393"/>
    </source>
</evidence>
<evidence type="ECO:0000256" key="1">
    <source>
        <dbReference type="SAM" id="Coils"/>
    </source>
</evidence>
<accession>A0A5D3BZV0</accession>
<sequence>MPKQSQTNKVARQKQPYNHSSEVSQSVDCVELFKETHVRGGTEFEDAKVMIDQQRVELEEAKRMIEEKDIRAVNFINGRNEEDGRRNASGTEGTMIPCCLELL</sequence>